<evidence type="ECO:0000256" key="2">
    <source>
        <dbReference type="ARBA" id="ARBA00022670"/>
    </source>
</evidence>
<keyword evidence="2 6" id="KW-0645">Protease</keyword>
<evidence type="ECO:0000256" key="6">
    <source>
        <dbReference type="PIRNR" id="PIRNR037989"/>
    </source>
</evidence>
<sequence length="543" mass="59452">MLGVGAQDIIRPSVVIMATRYMSVQCGTGKHGERDREKFPLDNTTRMSARTANVEDLAICVDDILYSWTIGHRDGDIEKQTQLGKALLSVFVLVDLGGDDRGLKPLRPLSALLDLAKPPPTRGVAVEIHSTPFGCEAFLNAVTRGAVCGVVGKRPSLLLTDAATALGSEGGPVFSDNELIGMVVCSVSWWRGEWVGLTLVAPLMVVLANKLRVAPPSQLAPLTSENLFLQHILSRIDSTTVLVRCGASWGTGIYIGGGFVLTCAHVVKNHESHSVSLYCQGSRATAKVRYKTRDDRAFDLALIYSNLESWGHLTKAQFATAPAIVGESVLAAGYPYFNENNLEELRPTITAGHVNTVSPSMLQTSCCVQSGFSGGAIYRLRQSQPNMTLEVVGIIVSNARTNKEACYPYINMAVPAQAFDKQIQEYLENKDTHARTDARTLVRMHAHTHAHARAHAPTRARTHVHAHKHIGGARRRRRRRPPTASRLKGPRKQKSLLLKRGLAKSFAYKQANTLEIQELEESMRRKTAGADEQEKSLVGEKKE</sequence>
<feature type="compositionally biased region" description="Basic and acidic residues" evidence="8">
    <location>
        <begin position="521"/>
        <end position="543"/>
    </location>
</feature>
<dbReference type="GO" id="GO:0031998">
    <property type="term" value="P:regulation of fatty acid beta-oxidation"/>
    <property type="evidence" value="ECO:0007669"/>
    <property type="project" value="TreeGrafter"/>
</dbReference>
<keyword evidence="5 6" id="KW-0720">Serine protease</keyword>
<evidence type="ECO:0000256" key="7">
    <source>
        <dbReference type="RuleBase" id="RU004296"/>
    </source>
</evidence>
<dbReference type="AlphaFoldDB" id="A0A4C1ZR79"/>
<dbReference type="PRINTS" id="PR00839">
    <property type="entry name" value="V8PROTEASE"/>
</dbReference>
<comment type="caution">
    <text evidence="9">The sequence shown here is derived from an EMBL/GenBank/DDBJ whole genome shotgun (WGS) entry which is preliminary data.</text>
</comment>
<evidence type="ECO:0000256" key="4">
    <source>
        <dbReference type="ARBA" id="ARBA00022801"/>
    </source>
</evidence>
<dbReference type="Pfam" id="PF13365">
    <property type="entry name" value="Trypsin_2"/>
    <property type="match status" value="1"/>
</dbReference>
<dbReference type="InterPro" id="IPR008256">
    <property type="entry name" value="Peptidase_S1B"/>
</dbReference>
<dbReference type="GO" id="GO:0004252">
    <property type="term" value="F:serine-type endopeptidase activity"/>
    <property type="evidence" value="ECO:0007669"/>
    <property type="project" value="InterPro"/>
</dbReference>
<dbReference type="GO" id="GO:0016485">
    <property type="term" value="P:protein processing"/>
    <property type="evidence" value="ECO:0007669"/>
    <property type="project" value="InterPro"/>
</dbReference>
<dbReference type="EC" id="3.4.21.-" evidence="6"/>
<keyword evidence="4 6" id="KW-0378">Hydrolase</keyword>
<evidence type="ECO:0000313" key="10">
    <source>
        <dbReference type="Proteomes" id="UP000299102"/>
    </source>
</evidence>
<dbReference type="Proteomes" id="UP000299102">
    <property type="component" value="Unassembled WGS sequence"/>
</dbReference>
<protein>
    <recommendedName>
        <fullName evidence="6">Peroxisomal leader peptide-processing protease</fullName>
        <ecNumber evidence="6">3.4.21.-</ecNumber>
    </recommendedName>
</protein>
<feature type="region of interest" description="Disordered" evidence="8">
    <location>
        <begin position="520"/>
        <end position="543"/>
    </location>
</feature>
<proteinExistence type="inferred from homology"/>
<dbReference type="InterPro" id="IPR043504">
    <property type="entry name" value="Peptidase_S1_PA_chymotrypsin"/>
</dbReference>
<keyword evidence="10" id="KW-1185">Reference proteome</keyword>
<comment type="PTM">
    <text evidence="6">The full-lengh TYSND1 is the active the proteolytic processing of PTS1- and PTS2-proteins and in self-cleavage, and intermolecular self-cleavage of TYSND1 down-regulates its protease activity.</text>
</comment>
<dbReference type="InterPro" id="IPR009003">
    <property type="entry name" value="Peptidase_S1_PA"/>
</dbReference>
<reference evidence="9 10" key="1">
    <citation type="journal article" date="2019" name="Commun. Biol.">
        <title>The bagworm genome reveals a unique fibroin gene that provides high tensile strength.</title>
        <authorList>
            <person name="Kono N."/>
            <person name="Nakamura H."/>
            <person name="Ohtoshi R."/>
            <person name="Tomita M."/>
            <person name="Numata K."/>
            <person name="Arakawa K."/>
        </authorList>
    </citation>
    <scope>NUCLEOTIDE SEQUENCE [LARGE SCALE GENOMIC DNA]</scope>
</reference>
<dbReference type="Gene3D" id="2.40.10.10">
    <property type="entry name" value="Trypsin-like serine proteases"/>
    <property type="match status" value="2"/>
</dbReference>
<keyword evidence="3" id="KW-0732">Signal</keyword>
<dbReference type="SUPFAM" id="SSF50494">
    <property type="entry name" value="Trypsin-like serine proteases"/>
    <property type="match status" value="2"/>
</dbReference>
<evidence type="ECO:0000313" key="9">
    <source>
        <dbReference type="EMBL" id="GBP90278.1"/>
    </source>
</evidence>
<feature type="compositionally biased region" description="Basic residues" evidence="8">
    <location>
        <begin position="452"/>
        <end position="481"/>
    </location>
</feature>
<dbReference type="GO" id="GO:0005777">
    <property type="term" value="C:peroxisome"/>
    <property type="evidence" value="ECO:0007669"/>
    <property type="project" value="UniProtKB-SubCell"/>
</dbReference>
<dbReference type="PANTHER" id="PTHR21004">
    <property type="entry name" value="SERINE PROTEASE-RELATED"/>
    <property type="match status" value="1"/>
</dbReference>
<organism evidence="9 10">
    <name type="scientific">Eumeta variegata</name>
    <name type="common">Bagworm moth</name>
    <name type="synonym">Eumeta japonica</name>
    <dbReference type="NCBI Taxonomy" id="151549"/>
    <lineage>
        <taxon>Eukaryota</taxon>
        <taxon>Metazoa</taxon>
        <taxon>Ecdysozoa</taxon>
        <taxon>Arthropoda</taxon>
        <taxon>Hexapoda</taxon>
        <taxon>Insecta</taxon>
        <taxon>Pterygota</taxon>
        <taxon>Neoptera</taxon>
        <taxon>Endopterygota</taxon>
        <taxon>Lepidoptera</taxon>
        <taxon>Glossata</taxon>
        <taxon>Ditrysia</taxon>
        <taxon>Tineoidea</taxon>
        <taxon>Psychidae</taxon>
        <taxon>Oiketicinae</taxon>
        <taxon>Eumeta</taxon>
    </lineage>
</organism>
<comment type="similarity">
    <text evidence="1 6 7">Belongs to the peptidase S1B family.</text>
</comment>
<dbReference type="PANTHER" id="PTHR21004:SF0">
    <property type="entry name" value="PEROXISOMAL LEADER PEPTIDE-PROCESSING PROTEASE"/>
    <property type="match status" value="1"/>
</dbReference>
<keyword evidence="6" id="KW-0576">Peroxisome</keyword>
<name>A0A4C1ZR79_EUMVA</name>
<dbReference type="InterPro" id="IPR039245">
    <property type="entry name" value="TYSND1/DEG15"/>
</dbReference>
<evidence type="ECO:0000256" key="1">
    <source>
        <dbReference type="ARBA" id="ARBA00008764"/>
    </source>
</evidence>
<feature type="region of interest" description="Disordered" evidence="8">
    <location>
        <begin position="452"/>
        <end position="496"/>
    </location>
</feature>
<evidence type="ECO:0000256" key="8">
    <source>
        <dbReference type="SAM" id="MobiDB-lite"/>
    </source>
</evidence>
<evidence type="ECO:0000256" key="3">
    <source>
        <dbReference type="ARBA" id="ARBA00022729"/>
    </source>
</evidence>
<evidence type="ECO:0000256" key="5">
    <source>
        <dbReference type="ARBA" id="ARBA00022825"/>
    </source>
</evidence>
<comment type="function">
    <text evidence="6">Peroxisomal protease that mediates both the removal of the leader peptide from proteins containing a PTS2 target sequence and processes several PTS1-containing proteins. Catalyzes the processing of PTS1-proteins involved in the peroxisomal beta-oxidation of fatty acids.</text>
</comment>
<gene>
    <name evidence="9" type="primary">TYSND1</name>
    <name evidence="9" type="ORF">EVAR_61356_1</name>
</gene>
<dbReference type="STRING" id="151549.A0A4C1ZR79"/>
<comment type="subcellular location">
    <subcellularLocation>
        <location evidence="6">Peroxisome</location>
    </subcellularLocation>
</comment>
<dbReference type="OrthoDB" id="17845at2759"/>
<accession>A0A4C1ZR79</accession>
<dbReference type="EMBL" id="BGZK01002071">
    <property type="protein sequence ID" value="GBP90278.1"/>
    <property type="molecule type" value="Genomic_DNA"/>
</dbReference>